<dbReference type="Gene3D" id="1.20.1600.10">
    <property type="entry name" value="Outer membrane efflux proteins (OEP)"/>
    <property type="match status" value="1"/>
</dbReference>
<evidence type="ECO:0000256" key="1">
    <source>
        <dbReference type="ARBA" id="ARBA00004442"/>
    </source>
</evidence>
<evidence type="ECO:0000256" key="8">
    <source>
        <dbReference type="SAM" id="SignalP"/>
    </source>
</evidence>
<name>A0ABU7H0F8_9SPHI</name>
<evidence type="ECO:0000313" key="10">
    <source>
        <dbReference type="Proteomes" id="UP001337681"/>
    </source>
</evidence>
<keyword evidence="7" id="KW-0998">Cell outer membrane</keyword>
<proteinExistence type="inferred from homology"/>
<keyword evidence="10" id="KW-1185">Reference proteome</keyword>
<gene>
    <name evidence="9" type="ORF">VRU49_05215</name>
</gene>
<feature type="signal peptide" evidence="8">
    <location>
        <begin position="1"/>
        <end position="21"/>
    </location>
</feature>
<sequence>MSLKKNILFIALFLGAFYSKAQEKLTLNEAIQQALKNNYDIKIVNNNAEISKNNVNLGNAGMLPRLTGDASTGGGISNSVLTNSSGVERTVNGAKNTNFSYGVNLGWTLFDGFQMFTNYERLKELQKLGEIGIRTAVLNTVSDVIIGYYDLARQQKLIIARDTAIDISNFRLKLAQNKLDIGRGSKLDVLTAEVDYNADTALYLQLKNNAKQSMINLNRLMARDPNIIFEVDQQLDSDLNLNLTDLMNQAATLNPIIQNSVINNRIAELNLKATKGQKLPVVQLNSGYNFNRSMTPTGFNQQMRSNGFTYGFSASINIFNGNLQKQNERNAKIEIKNTELSLSQAKESVNAQILTAYRTYDTGKELLNLENKNVEIARQYLDITLEKYRLGSISPLDVRDAQIAYLAALTRHVEAQFQVKLNEITLKEISGTLNIQ</sequence>
<feature type="chain" id="PRO_5046434140" evidence="8">
    <location>
        <begin position="22"/>
        <end position="436"/>
    </location>
</feature>
<keyword evidence="5" id="KW-0812">Transmembrane</keyword>
<evidence type="ECO:0000256" key="6">
    <source>
        <dbReference type="ARBA" id="ARBA00023136"/>
    </source>
</evidence>
<comment type="similarity">
    <text evidence="2">Belongs to the outer membrane factor (OMF) (TC 1.B.17) family.</text>
</comment>
<accession>A0ABU7H0F8</accession>
<evidence type="ECO:0000313" key="9">
    <source>
        <dbReference type="EMBL" id="MEE1884818.1"/>
    </source>
</evidence>
<comment type="caution">
    <text evidence="9">The sequence shown here is derived from an EMBL/GenBank/DDBJ whole genome shotgun (WGS) entry which is preliminary data.</text>
</comment>
<dbReference type="InterPro" id="IPR051906">
    <property type="entry name" value="TolC-like"/>
</dbReference>
<evidence type="ECO:0000256" key="5">
    <source>
        <dbReference type="ARBA" id="ARBA00022692"/>
    </source>
</evidence>
<evidence type="ECO:0000256" key="3">
    <source>
        <dbReference type="ARBA" id="ARBA00022448"/>
    </source>
</evidence>
<dbReference type="SUPFAM" id="SSF56954">
    <property type="entry name" value="Outer membrane efflux proteins (OEP)"/>
    <property type="match status" value="1"/>
</dbReference>
<keyword evidence="4" id="KW-1134">Transmembrane beta strand</keyword>
<comment type="subcellular location">
    <subcellularLocation>
        <location evidence="1">Cell outer membrane</location>
    </subcellularLocation>
</comment>
<dbReference type="InterPro" id="IPR003423">
    <property type="entry name" value="OMP_efflux"/>
</dbReference>
<keyword evidence="8" id="KW-0732">Signal</keyword>
<dbReference type="RefSeq" id="WP_330145728.1">
    <property type="nucleotide sequence ID" value="NZ_JAZDQU010000001.1"/>
</dbReference>
<protein>
    <submittedName>
        <fullName evidence="9">TolC family protein</fullName>
    </submittedName>
</protein>
<reference evidence="9 10" key="1">
    <citation type="submission" date="2024-01" db="EMBL/GenBank/DDBJ databases">
        <title>Pedobacter sp. nov., isolated from oil-contaminated soil.</title>
        <authorList>
            <person name="Le N.T.T."/>
        </authorList>
    </citation>
    <scope>NUCLEOTIDE SEQUENCE [LARGE SCALE GENOMIC DNA]</scope>
    <source>
        <strain evidence="9 10">VNH31</strain>
    </source>
</reference>
<dbReference type="EMBL" id="JAZDQU010000001">
    <property type="protein sequence ID" value="MEE1884818.1"/>
    <property type="molecule type" value="Genomic_DNA"/>
</dbReference>
<keyword evidence="3" id="KW-0813">Transport</keyword>
<organism evidence="9 10">
    <name type="scientific">Pedobacter flavus</name>
    <dbReference type="NCBI Taxonomy" id="3113906"/>
    <lineage>
        <taxon>Bacteria</taxon>
        <taxon>Pseudomonadati</taxon>
        <taxon>Bacteroidota</taxon>
        <taxon>Sphingobacteriia</taxon>
        <taxon>Sphingobacteriales</taxon>
        <taxon>Sphingobacteriaceae</taxon>
        <taxon>Pedobacter</taxon>
    </lineage>
</organism>
<evidence type="ECO:0000256" key="2">
    <source>
        <dbReference type="ARBA" id="ARBA00007613"/>
    </source>
</evidence>
<dbReference type="Pfam" id="PF02321">
    <property type="entry name" value="OEP"/>
    <property type="match status" value="2"/>
</dbReference>
<dbReference type="PANTHER" id="PTHR30026:SF20">
    <property type="entry name" value="OUTER MEMBRANE PROTEIN TOLC"/>
    <property type="match status" value="1"/>
</dbReference>
<dbReference type="PANTHER" id="PTHR30026">
    <property type="entry name" value="OUTER MEMBRANE PROTEIN TOLC"/>
    <property type="match status" value="1"/>
</dbReference>
<evidence type="ECO:0000256" key="4">
    <source>
        <dbReference type="ARBA" id="ARBA00022452"/>
    </source>
</evidence>
<evidence type="ECO:0000256" key="7">
    <source>
        <dbReference type="ARBA" id="ARBA00023237"/>
    </source>
</evidence>
<keyword evidence="6" id="KW-0472">Membrane</keyword>
<dbReference type="Proteomes" id="UP001337681">
    <property type="component" value="Unassembled WGS sequence"/>
</dbReference>